<dbReference type="InterPro" id="IPR010734">
    <property type="entry name" value="Copine_C"/>
</dbReference>
<keyword evidence="13" id="KW-0472">Membrane</keyword>
<comment type="subcellular location">
    <subcellularLocation>
        <location evidence="3">Cell junction</location>
        <location evidence="3">Focal adhesion</location>
    </subcellularLocation>
    <subcellularLocation>
        <location evidence="2">Cell membrane</location>
    </subcellularLocation>
    <subcellularLocation>
        <location evidence="4">Cytoplasm</location>
    </subcellularLocation>
    <subcellularLocation>
        <location evidence="1">Nucleus</location>
    </subcellularLocation>
</comment>
<evidence type="ECO:0000259" key="19">
    <source>
        <dbReference type="PROSITE" id="PS50004"/>
    </source>
</evidence>
<evidence type="ECO:0000256" key="7">
    <source>
        <dbReference type="ARBA" id="ARBA00022490"/>
    </source>
</evidence>
<dbReference type="SMART" id="SM00239">
    <property type="entry name" value="C2"/>
    <property type="match status" value="2"/>
</dbReference>
<reference evidence="20" key="1">
    <citation type="submission" date="2025-08" db="UniProtKB">
        <authorList>
            <consortium name="Ensembl"/>
        </authorList>
    </citation>
    <scope>IDENTIFICATION</scope>
</reference>
<evidence type="ECO:0000256" key="6">
    <source>
        <dbReference type="ARBA" id="ARBA00022475"/>
    </source>
</evidence>
<evidence type="ECO:0000256" key="16">
    <source>
        <dbReference type="ARBA" id="ARBA00065466"/>
    </source>
</evidence>
<dbReference type="CDD" id="cd04047">
    <property type="entry name" value="C2B_Copine"/>
    <property type="match status" value="1"/>
</dbReference>
<keyword evidence="9" id="KW-0479">Metal-binding</keyword>
<dbReference type="InterPro" id="IPR002035">
    <property type="entry name" value="VWF_A"/>
</dbReference>
<dbReference type="GO" id="GO:0046872">
    <property type="term" value="F:metal ion binding"/>
    <property type="evidence" value="ECO:0007669"/>
    <property type="project" value="UniProtKB-KW"/>
</dbReference>
<keyword evidence="12" id="KW-0965">Cell junction</keyword>
<protein>
    <recommendedName>
        <fullName evidence="17">Copine-3</fullName>
    </recommendedName>
    <alternativeName>
        <fullName evidence="18">Copine III</fullName>
    </alternativeName>
</protein>
<keyword evidence="14" id="KW-0539">Nucleus</keyword>
<dbReference type="FunFam" id="2.60.40.150:FF:000042">
    <property type="entry name" value="Copine 3"/>
    <property type="match status" value="1"/>
</dbReference>
<dbReference type="SUPFAM" id="SSF49562">
    <property type="entry name" value="C2 domain (Calcium/lipid-binding domain, CaLB)"/>
    <property type="match status" value="2"/>
</dbReference>
<dbReference type="InterPro" id="IPR045052">
    <property type="entry name" value="Copine"/>
</dbReference>
<evidence type="ECO:0000256" key="12">
    <source>
        <dbReference type="ARBA" id="ARBA00022949"/>
    </source>
</evidence>
<dbReference type="GO" id="GO:0038128">
    <property type="term" value="P:ERBB2 signaling pathway"/>
    <property type="evidence" value="ECO:0007669"/>
    <property type="project" value="TreeGrafter"/>
</dbReference>
<comment type="function">
    <text evidence="15">Calcium-dependent phospholipid-binding protein that plays a role in ERBB2-mediated tumor cell migration in response to growth factor heregulin stimulation.</text>
</comment>
<dbReference type="GO" id="GO:0005886">
    <property type="term" value="C:plasma membrane"/>
    <property type="evidence" value="ECO:0007669"/>
    <property type="project" value="UniProtKB-SubCell"/>
</dbReference>
<dbReference type="GO" id="GO:0005925">
    <property type="term" value="C:focal adhesion"/>
    <property type="evidence" value="ECO:0007669"/>
    <property type="project" value="UniProtKB-SubCell"/>
</dbReference>
<dbReference type="PROSITE" id="PS50004">
    <property type="entry name" value="C2"/>
    <property type="match status" value="2"/>
</dbReference>
<dbReference type="InterPro" id="IPR037768">
    <property type="entry name" value="C2B_Copine"/>
</dbReference>
<evidence type="ECO:0000256" key="1">
    <source>
        <dbReference type="ARBA" id="ARBA00004123"/>
    </source>
</evidence>
<feature type="domain" description="C2" evidence="19">
    <location>
        <begin position="1"/>
        <end position="119"/>
    </location>
</feature>
<dbReference type="FunFam" id="2.60.40.150:FF:000099">
    <property type="entry name" value="Copine 3"/>
    <property type="match status" value="1"/>
</dbReference>
<evidence type="ECO:0000256" key="14">
    <source>
        <dbReference type="ARBA" id="ARBA00023242"/>
    </source>
</evidence>
<keyword evidence="6" id="KW-1003">Cell membrane</keyword>
<dbReference type="AlphaFoldDB" id="A0A3Q1GGD8"/>
<keyword evidence="7" id="KW-0963">Cytoplasm</keyword>
<proteinExistence type="inferred from homology"/>
<dbReference type="Ensembl" id="ENSAPOT00000021047.1">
    <property type="protein sequence ID" value="ENSAPOP00000029686.1"/>
    <property type="gene ID" value="ENSAPOG00000015817.1"/>
</dbReference>
<dbReference type="CDD" id="cd01459">
    <property type="entry name" value="vWA_copine_like"/>
    <property type="match status" value="1"/>
</dbReference>
<evidence type="ECO:0000256" key="15">
    <source>
        <dbReference type="ARBA" id="ARBA00058857"/>
    </source>
</evidence>
<keyword evidence="21" id="KW-1185">Reference proteome</keyword>
<dbReference type="Gene3D" id="2.60.40.150">
    <property type="entry name" value="C2 domain"/>
    <property type="match status" value="2"/>
</dbReference>
<comment type="subunit">
    <text evidence="16">Monomer. Interacts with ERBB2 (preferentially with the tyrosine phosphorylated form); this interaction occurs at the cell membrane and is increased in a growth factor heregulin-dependent manner. Interacts with SHC1; this interaction may mediate the binding of CPNE3 with ERBB2. Interacts with RACK1.</text>
</comment>
<evidence type="ECO:0000256" key="4">
    <source>
        <dbReference type="ARBA" id="ARBA00004496"/>
    </source>
</evidence>
<evidence type="ECO:0000256" key="10">
    <source>
        <dbReference type="ARBA" id="ARBA00022737"/>
    </source>
</evidence>
<dbReference type="GO" id="GO:0005544">
    <property type="term" value="F:calcium-dependent phospholipid binding"/>
    <property type="evidence" value="ECO:0007669"/>
    <property type="project" value="InterPro"/>
</dbReference>
<gene>
    <name evidence="20" type="primary">CPNE3</name>
</gene>
<evidence type="ECO:0000313" key="21">
    <source>
        <dbReference type="Proteomes" id="UP000257200"/>
    </source>
</evidence>
<dbReference type="Proteomes" id="UP000257200">
    <property type="component" value="Unplaced"/>
</dbReference>
<dbReference type="Pfam" id="PF07002">
    <property type="entry name" value="Copine"/>
    <property type="match status" value="1"/>
</dbReference>
<comment type="similarity">
    <text evidence="5">Belongs to the copine family.</text>
</comment>
<dbReference type="Pfam" id="PF00168">
    <property type="entry name" value="C2"/>
    <property type="match status" value="2"/>
</dbReference>
<accession>A0A3Q1GGD8</accession>
<reference evidence="20" key="2">
    <citation type="submission" date="2025-09" db="UniProtKB">
        <authorList>
            <consortium name="Ensembl"/>
        </authorList>
    </citation>
    <scope>IDENTIFICATION</scope>
</reference>
<dbReference type="InterPro" id="IPR035892">
    <property type="entry name" value="C2_domain_sf"/>
</dbReference>
<evidence type="ECO:0000256" key="5">
    <source>
        <dbReference type="ARBA" id="ARBA00009048"/>
    </source>
</evidence>
<name>A0A3Q1GGD8_9TELE</name>
<dbReference type="GO" id="GO:0005737">
    <property type="term" value="C:cytoplasm"/>
    <property type="evidence" value="ECO:0007669"/>
    <property type="project" value="UniProtKB-SubCell"/>
</dbReference>
<evidence type="ECO:0000256" key="3">
    <source>
        <dbReference type="ARBA" id="ARBA00004246"/>
    </source>
</evidence>
<sequence length="526" mass="58750">MAHFGATDCVTKVALSISCENLLDMDAFSKSDPLCVLLMNTSGPHWCEIGRTEKIQNCLNPRFSKNLVLDYYFEMVQKLRFEVYDIDTENCSLQDADFLGELECTLGQIVSSRKITRPLVKKDKRPAGRGTITICAEERTDNRVVAFEAAGRKLDKKDFFGKSDPFLEFYRQTETGWQLAHRTEVIKNNLNPTWRPFRIPLQSLCGGDVEKSIKVDCYDYNNSGSHDFIGSFQTTLSQIQQAEFECINSKKKQKKKGYKNSGVIVVKQCKVLMQEYTFLDYIMGGCQINFTIAIDFTGSNGNPSLPQSLHYINPQGYNEYLAAIWAVGNVIQDYDSDKMFPAFGFGAQIPPTCHLALPFVCIFFYLGIEGVVSAYQQCLPQVKLYGPTNFSPIINHMAHFGRQALQQQTASQYFVLLIITDGVITDMDETRSAIVRASQLPMSIIIVGVGGADFSAMEFLDGDDGILRSAAGEPAMRDIVQFVPFRQFQNAGTPALAQSVLAELPDQVASFFNLFDLKPPSDPSPS</sequence>
<evidence type="ECO:0000256" key="9">
    <source>
        <dbReference type="ARBA" id="ARBA00022723"/>
    </source>
</evidence>
<dbReference type="CDD" id="cd04048">
    <property type="entry name" value="C2A_Copine"/>
    <property type="match status" value="1"/>
</dbReference>
<dbReference type="PANTHER" id="PTHR10857">
    <property type="entry name" value="COPINE"/>
    <property type="match status" value="1"/>
</dbReference>
<keyword evidence="11" id="KW-0106">Calcium</keyword>
<dbReference type="SUPFAM" id="SSF53300">
    <property type="entry name" value="vWA-like"/>
    <property type="match status" value="1"/>
</dbReference>
<dbReference type="GO" id="GO:0071277">
    <property type="term" value="P:cellular response to calcium ion"/>
    <property type="evidence" value="ECO:0007669"/>
    <property type="project" value="TreeGrafter"/>
</dbReference>
<evidence type="ECO:0000256" key="2">
    <source>
        <dbReference type="ARBA" id="ARBA00004236"/>
    </source>
</evidence>
<organism evidence="20 21">
    <name type="scientific">Acanthochromis polyacanthus</name>
    <name type="common">spiny chromis</name>
    <dbReference type="NCBI Taxonomy" id="80966"/>
    <lineage>
        <taxon>Eukaryota</taxon>
        <taxon>Metazoa</taxon>
        <taxon>Chordata</taxon>
        <taxon>Craniata</taxon>
        <taxon>Vertebrata</taxon>
        <taxon>Euteleostomi</taxon>
        <taxon>Actinopterygii</taxon>
        <taxon>Neopterygii</taxon>
        <taxon>Teleostei</taxon>
        <taxon>Neoteleostei</taxon>
        <taxon>Acanthomorphata</taxon>
        <taxon>Ovalentaria</taxon>
        <taxon>Pomacentridae</taxon>
        <taxon>Acanthochromis</taxon>
    </lineage>
</organism>
<dbReference type="PANTHER" id="PTHR10857:SF22">
    <property type="entry name" value="COPINE-3"/>
    <property type="match status" value="1"/>
</dbReference>
<dbReference type="InterPro" id="IPR000008">
    <property type="entry name" value="C2_dom"/>
</dbReference>
<evidence type="ECO:0000256" key="17">
    <source>
        <dbReference type="ARBA" id="ARBA00074834"/>
    </source>
</evidence>
<evidence type="ECO:0000256" key="8">
    <source>
        <dbReference type="ARBA" id="ARBA00022553"/>
    </source>
</evidence>
<evidence type="ECO:0000313" key="20">
    <source>
        <dbReference type="Ensembl" id="ENSAPOP00000029686.1"/>
    </source>
</evidence>
<feature type="domain" description="C2" evidence="19">
    <location>
        <begin position="128"/>
        <end position="249"/>
    </location>
</feature>
<evidence type="ECO:0000256" key="11">
    <source>
        <dbReference type="ARBA" id="ARBA00022837"/>
    </source>
</evidence>
<dbReference type="SMART" id="SM00327">
    <property type="entry name" value="VWA"/>
    <property type="match status" value="1"/>
</dbReference>
<dbReference type="GeneTree" id="ENSGT00940000154968"/>
<dbReference type="InterPro" id="IPR036465">
    <property type="entry name" value="vWFA_dom_sf"/>
</dbReference>
<dbReference type="GO" id="GO:0030971">
    <property type="term" value="F:receptor tyrosine kinase binding"/>
    <property type="evidence" value="ECO:0007669"/>
    <property type="project" value="TreeGrafter"/>
</dbReference>
<evidence type="ECO:0000256" key="13">
    <source>
        <dbReference type="ARBA" id="ARBA00023136"/>
    </source>
</evidence>
<keyword evidence="8" id="KW-0597">Phosphoprotein</keyword>
<dbReference type="GO" id="GO:0005634">
    <property type="term" value="C:nucleus"/>
    <property type="evidence" value="ECO:0007669"/>
    <property type="project" value="UniProtKB-SubCell"/>
</dbReference>
<evidence type="ECO:0000256" key="18">
    <source>
        <dbReference type="ARBA" id="ARBA00076171"/>
    </source>
</evidence>
<keyword evidence="10" id="KW-0677">Repeat</keyword>